<gene>
    <name evidence="1" type="ORF">PS710_02899</name>
</gene>
<accession>A0A5E7CGD1</accession>
<organism evidence="1 2">
    <name type="scientific">Pseudomonas fluorescens</name>
    <dbReference type="NCBI Taxonomy" id="294"/>
    <lineage>
        <taxon>Bacteria</taxon>
        <taxon>Pseudomonadati</taxon>
        <taxon>Pseudomonadota</taxon>
        <taxon>Gammaproteobacteria</taxon>
        <taxon>Pseudomonadales</taxon>
        <taxon>Pseudomonadaceae</taxon>
        <taxon>Pseudomonas</taxon>
    </lineage>
</organism>
<dbReference type="Proteomes" id="UP000381093">
    <property type="component" value="Unassembled WGS sequence"/>
</dbReference>
<proteinExistence type="predicted"/>
<evidence type="ECO:0000313" key="2">
    <source>
        <dbReference type="Proteomes" id="UP000381093"/>
    </source>
</evidence>
<dbReference type="EMBL" id="CABVHW010000008">
    <property type="protein sequence ID" value="VVO04009.1"/>
    <property type="molecule type" value="Genomic_DNA"/>
</dbReference>
<dbReference type="Pfam" id="PF11903">
    <property type="entry name" value="ParD_like"/>
    <property type="match status" value="1"/>
</dbReference>
<dbReference type="InterPro" id="IPR021831">
    <property type="entry name" value="ParD-like"/>
</dbReference>
<reference evidence="1 2" key="1">
    <citation type="submission" date="2019-09" db="EMBL/GenBank/DDBJ databases">
        <authorList>
            <person name="Chandra G."/>
            <person name="Truman W A."/>
        </authorList>
    </citation>
    <scope>NUCLEOTIDE SEQUENCE [LARGE SCALE GENOMIC DNA]</scope>
    <source>
        <strain evidence="1">PS710</strain>
    </source>
</reference>
<dbReference type="AlphaFoldDB" id="A0A5E7CGD1"/>
<name>A0A5E7CGD1_PSEFL</name>
<dbReference type="RefSeq" id="WP_150765140.1">
    <property type="nucleotide sequence ID" value="NZ_CABVHW010000008.1"/>
</dbReference>
<evidence type="ECO:0000313" key="1">
    <source>
        <dbReference type="EMBL" id="VVO04009.1"/>
    </source>
</evidence>
<evidence type="ECO:0008006" key="3">
    <source>
        <dbReference type="Google" id="ProtNLM"/>
    </source>
</evidence>
<protein>
    <recommendedName>
        <fullName evidence="3">ParD-like antitoxin of type II toxin-antitoxin system</fullName>
    </recommendedName>
</protein>
<sequence>MSTAIKLDSALVEAARIYAAAAHRSTPKQIEHWATLGRIAEQNPELPYDFIIGLLQARAQVEAGDASEYTFG</sequence>